<gene>
    <name evidence="2" type="ORF">GOP47_0008929</name>
</gene>
<sequence length="546" mass="55805">MYRTPGGHVDFGKSPPIPVLDIVRFVTPGRLSVMGYSPFPLMSTSVTIISSKLTSCESHCPFSLGIFSLIPVRPKLAVQKKDVTVFTSAFGMWDGGGSGQSTNCSISTPARLASTVSVSSALLGQLRTVRPIMVVPALLQSMSSPGELHGSDAVKLTFRASNAATCLALRDEGPDAVGPDAGARGEGDRGAFLGDGVSLGGLDGEGAGLAFLPVGAALGVGAGDDNVDPVESDGIGETGEETGAVDGAGGLGLGLAVAGAGDVATGVGFGGGAVRRGGGGGGDDTGATVEGFGGDTSTGAPTTGDGLVAGLGASAAGFLTTDGGGASAANVRGNNTSSEVARRNVRGSHSLPCLFILPCFKVIISDKLYSLAGRFCERNALTREGRSNVYTHTHTHTLFSLSLSLSPPTKTRGERDRHTETHPQRTGAEKQHYTHTLTKQLNLALASRALPTTSASESRPLASYTSPHGTPIFLAQKWHAPDKMGNVSFSPLAPLLSLLHVLSLSFSLSHTQTQGRQPLSTLALFFTSSPSKLAPSHTLLFTTLAA</sequence>
<dbReference type="AlphaFoldDB" id="A0A9D4UZI4"/>
<feature type="region of interest" description="Disordered" evidence="1">
    <location>
        <begin position="403"/>
        <end position="432"/>
    </location>
</feature>
<comment type="caution">
    <text evidence="2">The sequence shown here is derived from an EMBL/GenBank/DDBJ whole genome shotgun (WGS) entry which is preliminary data.</text>
</comment>
<evidence type="ECO:0000313" key="2">
    <source>
        <dbReference type="EMBL" id="KAI5076864.1"/>
    </source>
</evidence>
<proteinExistence type="predicted"/>
<feature type="non-terminal residue" evidence="2">
    <location>
        <position position="546"/>
    </location>
</feature>
<dbReference type="Proteomes" id="UP000886520">
    <property type="component" value="Chromosome 8"/>
</dbReference>
<feature type="region of interest" description="Disordered" evidence="1">
    <location>
        <begin position="222"/>
        <end position="243"/>
    </location>
</feature>
<organism evidence="2 3">
    <name type="scientific">Adiantum capillus-veneris</name>
    <name type="common">Maidenhair fern</name>
    <dbReference type="NCBI Taxonomy" id="13818"/>
    <lineage>
        <taxon>Eukaryota</taxon>
        <taxon>Viridiplantae</taxon>
        <taxon>Streptophyta</taxon>
        <taxon>Embryophyta</taxon>
        <taxon>Tracheophyta</taxon>
        <taxon>Polypodiopsida</taxon>
        <taxon>Polypodiidae</taxon>
        <taxon>Polypodiales</taxon>
        <taxon>Pteridineae</taxon>
        <taxon>Pteridaceae</taxon>
        <taxon>Vittarioideae</taxon>
        <taxon>Adiantum</taxon>
    </lineage>
</organism>
<name>A0A9D4UZI4_ADICA</name>
<protein>
    <submittedName>
        <fullName evidence="2">Uncharacterized protein</fullName>
    </submittedName>
</protein>
<evidence type="ECO:0000256" key="1">
    <source>
        <dbReference type="SAM" id="MobiDB-lite"/>
    </source>
</evidence>
<keyword evidence="3" id="KW-1185">Reference proteome</keyword>
<reference evidence="2" key="1">
    <citation type="submission" date="2021-01" db="EMBL/GenBank/DDBJ databases">
        <title>Adiantum capillus-veneris genome.</title>
        <authorList>
            <person name="Fang Y."/>
            <person name="Liao Q."/>
        </authorList>
    </citation>
    <scope>NUCLEOTIDE SEQUENCE</scope>
    <source>
        <strain evidence="2">H3</strain>
        <tissue evidence="2">Leaf</tissue>
    </source>
</reference>
<dbReference type="EMBL" id="JABFUD020000008">
    <property type="protein sequence ID" value="KAI5076864.1"/>
    <property type="molecule type" value="Genomic_DNA"/>
</dbReference>
<dbReference type="OrthoDB" id="10666279at2759"/>
<feature type="compositionally biased region" description="Basic and acidic residues" evidence="1">
    <location>
        <begin position="411"/>
        <end position="432"/>
    </location>
</feature>
<evidence type="ECO:0000313" key="3">
    <source>
        <dbReference type="Proteomes" id="UP000886520"/>
    </source>
</evidence>
<accession>A0A9D4UZI4</accession>